<evidence type="ECO:0000256" key="1">
    <source>
        <dbReference type="ARBA" id="ARBA00004448"/>
    </source>
</evidence>
<evidence type="ECO:0000256" key="9">
    <source>
        <dbReference type="ARBA" id="ARBA00023128"/>
    </source>
</evidence>
<dbReference type="SMART" id="SM00054">
    <property type="entry name" value="EFh"/>
    <property type="match status" value="2"/>
</dbReference>
<dbReference type="FunFam" id="1.10.238.10:FF:000416">
    <property type="entry name" value="Aralar1, isoform F"/>
    <property type="match status" value="1"/>
</dbReference>
<dbReference type="InterPro" id="IPR051028">
    <property type="entry name" value="Mito_Solute_Carrier"/>
</dbReference>
<gene>
    <name evidence="14" type="ORF">NMOB1V02_LOCUS3784</name>
</gene>
<evidence type="ECO:0000256" key="3">
    <source>
        <dbReference type="ARBA" id="ARBA00022448"/>
    </source>
</evidence>
<dbReference type="InterPro" id="IPR002067">
    <property type="entry name" value="MCP"/>
</dbReference>
<accession>A0A7R9GB54</accession>
<dbReference type="GO" id="GO:0005743">
    <property type="term" value="C:mitochondrial inner membrane"/>
    <property type="evidence" value="ECO:0007669"/>
    <property type="project" value="UniProtKB-SubCell"/>
</dbReference>
<evidence type="ECO:0000256" key="7">
    <source>
        <dbReference type="ARBA" id="ARBA00022837"/>
    </source>
</evidence>
<keyword evidence="8" id="KW-1133">Transmembrane helix</keyword>
<dbReference type="InterPro" id="IPR023395">
    <property type="entry name" value="MCP_dom_sf"/>
</dbReference>
<dbReference type="InterPro" id="IPR011992">
    <property type="entry name" value="EF-hand-dom_pair"/>
</dbReference>
<proteinExistence type="inferred from homology"/>
<dbReference type="EMBL" id="OA882564">
    <property type="protein sequence ID" value="CAD7276003.1"/>
    <property type="molecule type" value="Genomic_DNA"/>
</dbReference>
<evidence type="ECO:0000256" key="2">
    <source>
        <dbReference type="ARBA" id="ARBA00006375"/>
    </source>
</evidence>
<dbReference type="InterPro" id="IPR002048">
    <property type="entry name" value="EF_hand_dom"/>
</dbReference>
<dbReference type="Gene3D" id="1.50.40.10">
    <property type="entry name" value="Mitochondrial carrier domain"/>
    <property type="match status" value="1"/>
</dbReference>
<dbReference type="InterPro" id="IPR018108">
    <property type="entry name" value="MCP_transmembrane"/>
</dbReference>
<name>A0A7R9GB54_9CRUS</name>
<keyword evidence="15" id="KW-1185">Reference proteome</keyword>
<dbReference type="PROSITE" id="PS50920">
    <property type="entry name" value="SOLCAR"/>
    <property type="match status" value="3"/>
</dbReference>
<keyword evidence="10 12" id="KW-0472">Membrane</keyword>
<sequence>MTLRPNHLFSDSILKHVLPCASCHERKDHGEGLGLRRADPVRLREIFEKYATVNEDGELYMKADVFVRDYLGLHKDEDYNPNAVKLIAGVVDTSKDGLVSFMEFQAFEALLCSPDALYRTAFQMFDTHGNGVVSFQEFSDVIKKTELYQKVPFNLDSDLVKLYFGKEKNKLVSFAEFSQFLHDYHEEHAVQAFKRSDKKEVGFISALDFYNIMVSVKSHLLTPCVKDNLVAVAGGQQVSFPFFVAFNSLLGNMELAKRVFLNATGNDKTADVSREDFIRSAQMMSQITPLEIDILFKLVQLTQQDTRMQFSDLESMTPEQYMKKITSFTLTEVKAVSSPEERGVMIEVLESAYRFTLGAIAGSVGATAVYPIDLVKTRLQNQRSVSFIGELMYKNSWDCLKKVIRHEGFVGLYRGLVPQLVGVAPEKAIKLTMNDFVRDKFTDHKTKKIALSAEMFAGGCAGGSQVVFTNPLEIVKIRLQVAGELASTSQISAVQVLKELGFFGLYKGARACFLRDIPFSAIYFPVYAHSKKKLSDENGYNSPWTLLVAGAIGGVPAASLTTPADVIKTRLQVAARAGQTTYSGVFDAAKKIWKEEGFGAFWKGAPARVLRSSPQFGVTLLTYEVLQRAFYVDFGGMRPEGSELSLSLPEHSTQARATNPDHIGGFKAAIPILSGIESKFGLVLPKFSHRTADHPN</sequence>
<dbReference type="GO" id="GO:0043490">
    <property type="term" value="P:malate-aspartate shuttle"/>
    <property type="evidence" value="ECO:0007669"/>
    <property type="project" value="TreeGrafter"/>
</dbReference>
<dbReference type="Pfam" id="PF00153">
    <property type="entry name" value="Mito_carr"/>
    <property type="match status" value="3"/>
</dbReference>
<feature type="repeat" description="Solcar" evidence="12">
    <location>
        <begin position="541"/>
        <end position="629"/>
    </location>
</feature>
<reference evidence="14" key="1">
    <citation type="submission" date="2020-11" db="EMBL/GenBank/DDBJ databases">
        <authorList>
            <person name="Tran Van P."/>
        </authorList>
    </citation>
    <scope>NUCLEOTIDE SEQUENCE</scope>
</reference>
<dbReference type="PRINTS" id="PR00926">
    <property type="entry name" value="MITOCARRIER"/>
</dbReference>
<dbReference type="GO" id="GO:0005313">
    <property type="term" value="F:L-glutamate transmembrane transporter activity"/>
    <property type="evidence" value="ECO:0007669"/>
    <property type="project" value="TreeGrafter"/>
</dbReference>
<protein>
    <recommendedName>
        <fullName evidence="13">EF-hand domain-containing protein</fullName>
    </recommendedName>
</protein>
<keyword evidence="6" id="KW-0999">Mitochondrion inner membrane</keyword>
<keyword evidence="4 12" id="KW-0812">Transmembrane</keyword>
<dbReference type="PANTHER" id="PTHR45678">
    <property type="entry name" value="MITOCHONDRIAL 2-OXODICARBOXYLATE CARRIER 1-RELATED"/>
    <property type="match status" value="1"/>
</dbReference>
<dbReference type="PANTHER" id="PTHR45678:SF9">
    <property type="entry name" value="CALCIUM-BINDING MITOCHONDRIAL CARRIER PROTEIN ARALAR1"/>
    <property type="match status" value="1"/>
</dbReference>
<organism evidence="14">
    <name type="scientific">Notodromas monacha</name>
    <dbReference type="NCBI Taxonomy" id="399045"/>
    <lineage>
        <taxon>Eukaryota</taxon>
        <taxon>Metazoa</taxon>
        <taxon>Ecdysozoa</taxon>
        <taxon>Arthropoda</taxon>
        <taxon>Crustacea</taxon>
        <taxon>Oligostraca</taxon>
        <taxon>Ostracoda</taxon>
        <taxon>Podocopa</taxon>
        <taxon>Podocopida</taxon>
        <taxon>Cypridocopina</taxon>
        <taxon>Cypridoidea</taxon>
        <taxon>Cyprididae</taxon>
        <taxon>Notodromas</taxon>
    </lineage>
</organism>
<feature type="domain" description="EF-hand" evidence="13">
    <location>
        <begin position="113"/>
        <end position="148"/>
    </location>
</feature>
<comment type="subunit">
    <text evidence="11">Homodimer (via N-terminus).</text>
</comment>
<keyword evidence="9" id="KW-0496">Mitochondrion</keyword>
<dbReference type="PROSITE" id="PS50222">
    <property type="entry name" value="EF_HAND_2"/>
    <property type="match status" value="2"/>
</dbReference>
<evidence type="ECO:0000256" key="12">
    <source>
        <dbReference type="PROSITE-ProRule" id="PRU00282"/>
    </source>
</evidence>
<dbReference type="EMBL" id="CAJPEX010000527">
    <property type="protein sequence ID" value="CAG0916155.1"/>
    <property type="molecule type" value="Genomic_DNA"/>
</dbReference>
<feature type="repeat" description="Solcar" evidence="12">
    <location>
        <begin position="349"/>
        <end position="440"/>
    </location>
</feature>
<keyword evidence="3" id="KW-0813">Transport</keyword>
<evidence type="ECO:0000256" key="10">
    <source>
        <dbReference type="ARBA" id="ARBA00023136"/>
    </source>
</evidence>
<dbReference type="GO" id="GO:0015183">
    <property type="term" value="F:L-aspartate transmembrane transporter activity"/>
    <property type="evidence" value="ECO:0007669"/>
    <property type="project" value="TreeGrafter"/>
</dbReference>
<dbReference type="Gene3D" id="1.10.238.10">
    <property type="entry name" value="EF-hand"/>
    <property type="match status" value="2"/>
</dbReference>
<evidence type="ECO:0000256" key="8">
    <source>
        <dbReference type="ARBA" id="ARBA00022989"/>
    </source>
</evidence>
<feature type="repeat" description="Solcar" evidence="12">
    <location>
        <begin position="449"/>
        <end position="533"/>
    </location>
</feature>
<dbReference type="SUPFAM" id="SSF103506">
    <property type="entry name" value="Mitochondrial carrier"/>
    <property type="match status" value="1"/>
</dbReference>
<comment type="similarity">
    <text evidence="2">Belongs to the mitochondrial carrier (TC 2.A.29) family.</text>
</comment>
<dbReference type="Pfam" id="PF13833">
    <property type="entry name" value="EF-hand_8"/>
    <property type="match status" value="1"/>
</dbReference>
<comment type="subcellular location">
    <subcellularLocation>
        <location evidence="1">Mitochondrion inner membrane</location>
        <topology evidence="1">Multi-pass membrane protein</topology>
    </subcellularLocation>
</comment>
<feature type="domain" description="EF-hand" evidence="13">
    <location>
        <begin position="184"/>
        <end position="219"/>
    </location>
</feature>
<evidence type="ECO:0000256" key="5">
    <source>
        <dbReference type="ARBA" id="ARBA00022737"/>
    </source>
</evidence>
<evidence type="ECO:0000259" key="13">
    <source>
        <dbReference type="PROSITE" id="PS50222"/>
    </source>
</evidence>
<evidence type="ECO:0000256" key="6">
    <source>
        <dbReference type="ARBA" id="ARBA00022792"/>
    </source>
</evidence>
<dbReference type="OrthoDB" id="2161at2759"/>
<evidence type="ECO:0000313" key="14">
    <source>
        <dbReference type="EMBL" id="CAD7276003.1"/>
    </source>
</evidence>
<dbReference type="AlphaFoldDB" id="A0A7R9GB54"/>
<evidence type="ECO:0000256" key="4">
    <source>
        <dbReference type="ARBA" id="ARBA00022692"/>
    </source>
</evidence>
<dbReference type="SUPFAM" id="SSF47473">
    <property type="entry name" value="EF-hand"/>
    <property type="match status" value="1"/>
</dbReference>
<keyword evidence="7" id="KW-0106">Calcium</keyword>
<evidence type="ECO:0000256" key="11">
    <source>
        <dbReference type="ARBA" id="ARBA00038674"/>
    </source>
</evidence>
<keyword evidence="5" id="KW-0677">Repeat</keyword>
<dbReference type="Proteomes" id="UP000678499">
    <property type="component" value="Unassembled WGS sequence"/>
</dbReference>
<evidence type="ECO:0000313" key="15">
    <source>
        <dbReference type="Proteomes" id="UP000678499"/>
    </source>
</evidence>
<dbReference type="FunFam" id="1.50.40.10:FF:000004">
    <property type="entry name" value="Calcium-binding mitochondrial carrier protein Aralar1"/>
    <property type="match status" value="1"/>
</dbReference>
<dbReference type="GO" id="GO:0005509">
    <property type="term" value="F:calcium ion binding"/>
    <property type="evidence" value="ECO:0007669"/>
    <property type="project" value="InterPro"/>
</dbReference>